<dbReference type="Pfam" id="PF13177">
    <property type="entry name" value="DNA_pol3_delta2"/>
    <property type="match status" value="1"/>
</dbReference>
<reference evidence="13 14" key="1">
    <citation type="submission" date="2019-12" db="EMBL/GenBank/DDBJ databases">
        <title>Defluviitalea raffinosedens, isolated from a biogas fermenter, genome sequencing and characterization.</title>
        <authorList>
            <person name="Rettenmaier R."/>
            <person name="Schneider M."/>
            <person name="Neuhaus K."/>
            <person name="Liebl W."/>
            <person name="Zverlov V."/>
        </authorList>
    </citation>
    <scope>NUCLEOTIDE SEQUENCE [LARGE SCALE GENOMIC DNA]</scope>
    <source>
        <strain evidence="13 14">249c-K6</strain>
    </source>
</reference>
<dbReference type="GO" id="GO:0009360">
    <property type="term" value="C:DNA polymerase III complex"/>
    <property type="evidence" value="ECO:0007669"/>
    <property type="project" value="InterPro"/>
</dbReference>
<dbReference type="EC" id="2.7.7.7" evidence="2"/>
<keyword evidence="10" id="KW-0239">DNA-directed DNA polymerase</keyword>
<organism evidence="13 14">
    <name type="scientific">Defluviitalea raffinosedens</name>
    <dbReference type="NCBI Taxonomy" id="1450156"/>
    <lineage>
        <taxon>Bacteria</taxon>
        <taxon>Bacillati</taxon>
        <taxon>Bacillota</taxon>
        <taxon>Clostridia</taxon>
        <taxon>Lachnospirales</taxon>
        <taxon>Defluviitaleaceae</taxon>
        <taxon>Defluviitalea</taxon>
    </lineage>
</organism>
<evidence type="ECO:0000313" key="13">
    <source>
        <dbReference type="EMBL" id="KAE9630217.1"/>
    </source>
</evidence>
<gene>
    <name evidence="13" type="primary">dnaX</name>
    <name evidence="13" type="ORF">GND95_12405</name>
</gene>
<evidence type="ECO:0000256" key="9">
    <source>
        <dbReference type="ARBA" id="ARBA00022840"/>
    </source>
</evidence>
<comment type="caution">
    <text evidence="13">The sequence shown here is derived from an EMBL/GenBank/DDBJ whole genome shotgun (WGS) entry which is preliminary data.</text>
</comment>
<keyword evidence="6" id="KW-0479">Metal-binding</keyword>
<evidence type="ECO:0000256" key="4">
    <source>
        <dbReference type="ARBA" id="ARBA00022695"/>
    </source>
</evidence>
<dbReference type="RefSeq" id="WP_158741475.1">
    <property type="nucleotide sequence ID" value="NZ_WSLF01000015.1"/>
</dbReference>
<dbReference type="GO" id="GO:0005524">
    <property type="term" value="F:ATP binding"/>
    <property type="evidence" value="ECO:0007669"/>
    <property type="project" value="UniProtKB-KW"/>
</dbReference>
<keyword evidence="4 13" id="KW-0548">Nucleotidyltransferase</keyword>
<dbReference type="SMART" id="SM00382">
    <property type="entry name" value="AAA"/>
    <property type="match status" value="1"/>
</dbReference>
<dbReference type="InterPro" id="IPR050238">
    <property type="entry name" value="DNA_Rep/Repair_Clamp_Loader"/>
</dbReference>
<dbReference type="NCBIfam" id="TIGR02397">
    <property type="entry name" value="dnaX_nterm"/>
    <property type="match status" value="1"/>
</dbReference>
<evidence type="ECO:0000256" key="5">
    <source>
        <dbReference type="ARBA" id="ARBA00022705"/>
    </source>
</evidence>
<dbReference type="InterPro" id="IPR022754">
    <property type="entry name" value="DNA_pol_III_gamma-3"/>
</dbReference>
<dbReference type="AlphaFoldDB" id="A0A7C8LB65"/>
<accession>A0A7C8LB65</accession>
<dbReference type="InterPro" id="IPR027417">
    <property type="entry name" value="P-loop_NTPase"/>
</dbReference>
<dbReference type="Pfam" id="PF22608">
    <property type="entry name" value="DNAX_ATPase_lid"/>
    <property type="match status" value="1"/>
</dbReference>
<dbReference type="GO" id="GO:0006261">
    <property type="term" value="P:DNA-templated DNA replication"/>
    <property type="evidence" value="ECO:0007669"/>
    <property type="project" value="TreeGrafter"/>
</dbReference>
<evidence type="ECO:0000256" key="6">
    <source>
        <dbReference type="ARBA" id="ARBA00022723"/>
    </source>
</evidence>
<dbReference type="InterPro" id="IPR003593">
    <property type="entry name" value="AAA+_ATPase"/>
</dbReference>
<evidence type="ECO:0000256" key="7">
    <source>
        <dbReference type="ARBA" id="ARBA00022741"/>
    </source>
</evidence>
<dbReference type="Gene3D" id="1.20.272.10">
    <property type="match status" value="1"/>
</dbReference>
<keyword evidence="3 13" id="KW-0808">Transferase</keyword>
<dbReference type="SUPFAM" id="SSF52540">
    <property type="entry name" value="P-loop containing nucleoside triphosphate hydrolases"/>
    <property type="match status" value="1"/>
</dbReference>
<dbReference type="OrthoDB" id="9810148at2"/>
<dbReference type="InterPro" id="IPR045085">
    <property type="entry name" value="HLD_clamp_pol_III_gamma_tau"/>
</dbReference>
<dbReference type="EMBL" id="WSLF01000015">
    <property type="protein sequence ID" value="KAE9630217.1"/>
    <property type="molecule type" value="Genomic_DNA"/>
</dbReference>
<evidence type="ECO:0000313" key="14">
    <source>
        <dbReference type="Proteomes" id="UP000483018"/>
    </source>
</evidence>
<evidence type="ECO:0000256" key="10">
    <source>
        <dbReference type="ARBA" id="ARBA00022932"/>
    </source>
</evidence>
<dbReference type="CDD" id="cd00009">
    <property type="entry name" value="AAA"/>
    <property type="match status" value="1"/>
</dbReference>
<keyword evidence="5" id="KW-0235">DNA replication</keyword>
<evidence type="ECO:0000256" key="11">
    <source>
        <dbReference type="ARBA" id="ARBA00049244"/>
    </source>
</evidence>
<evidence type="ECO:0000256" key="1">
    <source>
        <dbReference type="ARBA" id="ARBA00006360"/>
    </source>
</evidence>
<dbReference type="FunFam" id="1.10.8.60:FF:000013">
    <property type="entry name" value="DNA polymerase III subunit gamma/tau"/>
    <property type="match status" value="1"/>
</dbReference>
<evidence type="ECO:0000256" key="8">
    <source>
        <dbReference type="ARBA" id="ARBA00022833"/>
    </source>
</evidence>
<name>A0A7C8LB65_9FIRM</name>
<feature type="domain" description="AAA+ ATPase" evidence="12">
    <location>
        <begin position="37"/>
        <end position="179"/>
    </location>
</feature>
<dbReference type="PANTHER" id="PTHR11669">
    <property type="entry name" value="REPLICATION FACTOR C / DNA POLYMERASE III GAMMA-TAU SUBUNIT"/>
    <property type="match status" value="1"/>
</dbReference>
<comment type="similarity">
    <text evidence="1">Belongs to the DnaX/STICHEL family.</text>
</comment>
<keyword evidence="14" id="KW-1185">Reference proteome</keyword>
<dbReference type="CDD" id="cd18137">
    <property type="entry name" value="HLD_clamp_pol_III_gamma_tau"/>
    <property type="match status" value="1"/>
</dbReference>
<evidence type="ECO:0000256" key="3">
    <source>
        <dbReference type="ARBA" id="ARBA00022679"/>
    </source>
</evidence>
<keyword evidence="7" id="KW-0547">Nucleotide-binding</keyword>
<dbReference type="Gene3D" id="1.10.8.60">
    <property type="match status" value="1"/>
</dbReference>
<sequence length="534" mass="61165">MSYMALYRKKRPKSFEDVLGQDHIVTTLKNQVKSGRIAHAYLFCGTRGTGKTSTAKIFAKVVNCKEPVDGQPCNQCSLCKAMDEGRSMNVIEIDAASNNGVDNIREIREEVKYSPTEGKYKIYIIDEVHMLSTGAFNALLKTLEEPPAHIIFILATTDPQKIPATILSRCQRFDFRRISIEDIALRLKQYMKEENVDIEDKALHYIARLSEGSMRDALSILDQCISFHYGKSITLEHVLDMLGAVDSDIFFEFTSILHHQDSLKAIELIDQIMMKGRDIGQFVMDFISHLRNLLIVQSTSNPESILDVTKEHVEILKKQAKEVDGVSLLRWIRIFSELSNELKYTDQKRILLEVNIIKICQPIMDESRDALLDRIKLLEQKLSQGLMVATKEEVKPELKALTETKPQVVKPKAVSKDIKKGVDLWNDIKLGFDPMLQALLTDTKAGYLEDDIYYIVFKDSVIIDAIKKNHGNAIIEKIEETLKKEVNVKFISIAEYEKKYKEIYGNVKESSEETDHIEKVIQFFQDQNIHLEVW</sequence>
<dbReference type="GO" id="GO:0046872">
    <property type="term" value="F:metal ion binding"/>
    <property type="evidence" value="ECO:0007669"/>
    <property type="project" value="UniProtKB-KW"/>
</dbReference>
<dbReference type="GO" id="GO:0003677">
    <property type="term" value="F:DNA binding"/>
    <property type="evidence" value="ECO:0007669"/>
    <property type="project" value="InterPro"/>
</dbReference>
<dbReference type="InterPro" id="IPR008921">
    <property type="entry name" value="DNA_pol3_clamp-load_cplx_C"/>
</dbReference>
<evidence type="ECO:0000259" key="12">
    <source>
        <dbReference type="SMART" id="SM00382"/>
    </source>
</evidence>
<dbReference type="NCBIfam" id="NF004046">
    <property type="entry name" value="PRK05563.1"/>
    <property type="match status" value="1"/>
</dbReference>
<dbReference type="Proteomes" id="UP000483018">
    <property type="component" value="Unassembled WGS sequence"/>
</dbReference>
<dbReference type="FunFam" id="3.40.50.300:FF:000014">
    <property type="entry name" value="DNA polymerase III subunit gamma/tau"/>
    <property type="match status" value="1"/>
</dbReference>
<dbReference type="Pfam" id="PF12169">
    <property type="entry name" value="DNA_pol3_gamma3"/>
    <property type="match status" value="1"/>
</dbReference>
<comment type="catalytic activity">
    <reaction evidence="11">
        <text>DNA(n) + a 2'-deoxyribonucleoside 5'-triphosphate = DNA(n+1) + diphosphate</text>
        <dbReference type="Rhea" id="RHEA:22508"/>
        <dbReference type="Rhea" id="RHEA-COMP:17339"/>
        <dbReference type="Rhea" id="RHEA-COMP:17340"/>
        <dbReference type="ChEBI" id="CHEBI:33019"/>
        <dbReference type="ChEBI" id="CHEBI:61560"/>
        <dbReference type="ChEBI" id="CHEBI:173112"/>
        <dbReference type="EC" id="2.7.7.7"/>
    </reaction>
</comment>
<protein>
    <recommendedName>
        <fullName evidence="2">DNA-directed DNA polymerase</fullName>
        <ecNumber evidence="2">2.7.7.7</ecNumber>
    </recommendedName>
</protein>
<dbReference type="InterPro" id="IPR012763">
    <property type="entry name" value="DNA_pol_III_sug/sutau_N"/>
</dbReference>
<dbReference type="SUPFAM" id="SSF48019">
    <property type="entry name" value="post-AAA+ oligomerization domain-like"/>
    <property type="match status" value="1"/>
</dbReference>
<dbReference type="Gene3D" id="3.40.50.300">
    <property type="entry name" value="P-loop containing nucleotide triphosphate hydrolases"/>
    <property type="match status" value="1"/>
</dbReference>
<dbReference type="GO" id="GO:0003887">
    <property type="term" value="F:DNA-directed DNA polymerase activity"/>
    <property type="evidence" value="ECO:0007669"/>
    <property type="project" value="UniProtKB-KW"/>
</dbReference>
<keyword evidence="8" id="KW-0862">Zinc</keyword>
<dbReference type="PANTHER" id="PTHR11669:SF0">
    <property type="entry name" value="PROTEIN STICHEL-LIKE 2"/>
    <property type="match status" value="1"/>
</dbReference>
<keyword evidence="9" id="KW-0067">ATP-binding</keyword>
<evidence type="ECO:0000256" key="2">
    <source>
        <dbReference type="ARBA" id="ARBA00012417"/>
    </source>
</evidence>
<proteinExistence type="inferred from homology"/>